<dbReference type="Proteomes" id="UP000821837">
    <property type="component" value="Unassembled WGS sequence"/>
</dbReference>
<organism evidence="2 3">
    <name type="scientific">Rhipicephalus sanguineus</name>
    <name type="common">Brown dog tick</name>
    <name type="synonym">Ixodes sanguineus</name>
    <dbReference type="NCBI Taxonomy" id="34632"/>
    <lineage>
        <taxon>Eukaryota</taxon>
        <taxon>Metazoa</taxon>
        <taxon>Ecdysozoa</taxon>
        <taxon>Arthropoda</taxon>
        <taxon>Chelicerata</taxon>
        <taxon>Arachnida</taxon>
        <taxon>Acari</taxon>
        <taxon>Parasitiformes</taxon>
        <taxon>Ixodida</taxon>
        <taxon>Ixodoidea</taxon>
        <taxon>Ixodidae</taxon>
        <taxon>Rhipicephalinae</taxon>
        <taxon>Rhipicephalus</taxon>
        <taxon>Rhipicephalus</taxon>
    </lineage>
</organism>
<dbReference type="EMBL" id="JABSTV010001250">
    <property type="protein sequence ID" value="KAH7956147.1"/>
    <property type="molecule type" value="Genomic_DNA"/>
</dbReference>
<reference evidence="2" key="2">
    <citation type="submission" date="2021-09" db="EMBL/GenBank/DDBJ databases">
        <authorList>
            <person name="Jia N."/>
            <person name="Wang J."/>
            <person name="Shi W."/>
            <person name="Du L."/>
            <person name="Sun Y."/>
            <person name="Zhan W."/>
            <person name="Jiang J."/>
            <person name="Wang Q."/>
            <person name="Zhang B."/>
            <person name="Ji P."/>
            <person name="Sakyi L.B."/>
            <person name="Cui X."/>
            <person name="Yuan T."/>
            <person name="Jiang B."/>
            <person name="Yang W."/>
            <person name="Lam T.T.-Y."/>
            <person name="Chang Q."/>
            <person name="Ding S."/>
            <person name="Wang X."/>
            <person name="Zhu J."/>
            <person name="Ruan X."/>
            <person name="Zhao L."/>
            <person name="Wei J."/>
            <person name="Que T."/>
            <person name="Du C."/>
            <person name="Cheng J."/>
            <person name="Dai P."/>
            <person name="Han X."/>
            <person name="Huang E."/>
            <person name="Gao Y."/>
            <person name="Liu J."/>
            <person name="Shao H."/>
            <person name="Ye R."/>
            <person name="Li L."/>
            <person name="Wei W."/>
            <person name="Wang X."/>
            <person name="Wang C."/>
            <person name="Huo Q."/>
            <person name="Li W."/>
            <person name="Guo W."/>
            <person name="Chen H."/>
            <person name="Chen S."/>
            <person name="Zhou L."/>
            <person name="Zhou L."/>
            <person name="Ni X."/>
            <person name="Tian J."/>
            <person name="Zhou Y."/>
            <person name="Sheng Y."/>
            <person name="Liu T."/>
            <person name="Pan Y."/>
            <person name="Xia L."/>
            <person name="Li J."/>
            <person name="Zhao F."/>
            <person name="Cao W."/>
        </authorList>
    </citation>
    <scope>NUCLEOTIDE SEQUENCE</scope>
    <source>
        <strain evidence="2">Rsan-2018</strain>
        <tissue evidence="2">Larvae</tissue>
    </source>
</reference>
<comment type="caution">
    <text evidence="2">The sequence shown here is derived from an EMBL/GenBank/DDBJ whole genome shotgun (WGS) entry which is preliminary data.</text>
</comment>
<evidence type="ECO:0000313" key="2">
    <source>
        <dbReference type="EMBL" id="KAH7956147.1"/>
    </source>
</evidence>
<reference evidence="2" key="1">
    <citation type="journal article" date="2020" name="Cell">
        <title>Large-Scale Comparative Analyses of Tick Genomes Elucidate Their Genetic Diversity and Vector Capacities.</title>
        <authorList>
            <consortium name="Tick Genome and Microbiome Consortium (TIGMIC)"/>
            <person name="Jia N."/>
            <person name="Wang J."/>
            <person name="Shi W."/>
            <person name="Du L."/>
            <person name="Sun Y."/>
            <person name="Zhan W."/>
            <person name="Jiang J.F."/>
            <person name="Wang Q."/>
            <person name="Zhang B."/>
            <person name="Ji P."/>
            <person name="Bell-Sakyi L."/>
            <person name="Cui X.M."/>
            <person name="Yuan T.T."/>
            <person name="Jiang B.G."/>
            <person name="Yang W.F."/>
            <person name="Lam T.T."/>
            <person name="Chang Q.C."/>
            <person name="Ding S.J."/>
            <person name="Wang X.J."/>
            <person name="Zhu J.G."/>
            <person name="Ruan X.D."/>
            <person name="Zhao L."/>
            <person name="Wei J.T."/>
            <person name="Ye R.Z."/>
            <person name="Que T.C."/>
            <person name="Du C.H."/>
            <person name="Zhou Y.H."/>
            <person name="Cheng J.X."/>
            <person name="Dai P.F."/>
            <person name="Guo W.B."/>
            <person name="Han X.H."/>
            <person name="Huang E.J."/>
            <person name="Li L.F."/>
            <person name="Wei W."/>
            <person name="Gao Y.C."/>
            <person name="Liu J.Z."/>
            <person name="Shao H.Z."/>
            <person name="Wang X."/>
            <person name="Wang C.C."/>
            <person name="Yang T.C."/>
            <person name="Huo Q.B."/>
            <person name="Li W."/>
            <person name="Chen H.Y."/>
            <person name="Chen S.E."/>
            <person name="Zhou L.G."/>
            <person name="Ni X.B."/>
            <person name="Tian J.H."/>
            <person name="Sheng Y."/>
            <person name="Liu T."/>
            <person name="Pan Y.S."/>
            <person name="Xia L.Y."/>
            <person name="Li J."/>
            <person name="Zhao F."/>
            <person name="Cao W.C."/>
        </authorList>
    </citation>
    <scope>NUCLEOTIDE SEQUENCE</scope>
    <source>
        <strain evidence="2">Rsan-2018</strain>
    </source>
</reference>
<keyword evidence="3" id="KW-1185">Reference proteome</keyword>
<sequence>MECHVSGEDIDPEEITPDQGWQTASSRRALTQKVGSKPTPPNGALKHGGNKPCDSENVQNKIIRASRMPQLPKDDIRIIIRPRGGLNIAKLGPTIVADAIAVSAGISPVEQHADTLCPNTCTSGAEQESLAHLLLACPTHNQQRRHLQLAYRTLGLPPGSQEDLLFPGHHQDPALQSLVKFLDLTGLSSTL</sequence>
<proteinExistence type="predicted"/>
<dbReference type="AlphaFoldDB" id="A0A9D4PVY4"/>
<accession>A0A9D4PVY4</accession>
<feature type="compositionally biased region" description="Polar residues" evidence="1">
    <location>
        <begin position="19"/>
        <end position="29"/>
    </location>
</feature>
<name>A0A9D4PVY4_RHISA</name>
<gene>
    <name evidence="2" type="ORF">HPB52_006505</name>
</gene>
<evidence type="ECO:0000313" key="3">
    <source>
        <dbReference type="Proteomes" id="UP000821837"/>
    </source>
</evidence>
<feature type="region of interest" description="Disordered" evidence="1">
    <location>
        <begin position="1"/>
        <end position="56"/>
    </location>
</feature>
<protein>
    <submittedName>
        <fullName evidence="2">Uncharacterized protein</fullName>
    </submittedName>
</protein>
<evidence type="ECO:0000256" key="1">
    <source>
        <dbReference type="SAM" id="MobiDB-lite"/>
    </source>
</evidence>